<comment type="caution">
    <text evidence="1">The sequence shown here is derived from an EMBL/GenBank/DDBJ whole genome shotgun (WGS) entry which is preliminary data.</text>
</comment>
<accession>A0A8K0N9I3</accession>
<keyword evidence="2" id="KW-1185">Reference proteome</keyword>
<evidence type="ECO:0000313" key="1">
    <source>
        <dbReference type="EMBL" id="KAG1364491.1"/>
    </source>
</evidence>
<name>A0A8K0N9I3_COCNU</name>
<dbReference type="PANTHER" id="PTHR11524:SF16">
    <property type="entry name" value="LARGE RIBOSOMAL SUBUNIT PROTEIN UL30"/>
    <property type="match status" value="1"/>
</dbReference>
<sequence length="152" mass="17918">MEPQKPRNTLAYLRYREDHKQLKFFYGPDPVGCVGSFAPSLKPFNTLDGRTSASLRPNCQPPSPFPIHRDRGFCFHFEAHPRFFLPTVSLRRDEERWRRKRRRYPNLKNVEKLIHKRAYGKLNKQRIPVSDNSIIEEEPGEVRDSLHRGSCS</sequence>
<dbReference type="GO" id="GO:0003723">
    <property type="term" value="F:RNA binding"/>
    <property type="evidence" value="ECO:0007669"/>
    <property type="project" value="TreeGrafter"/>
</dbReference>
<dbReference type="InterPro" id="IPR039699">
    <property type="entry name" value="Ribosomal_uL30"/>
</dbReference>
<dbReference type="AlphaFoldDB" id="A0A8K0N9I3"/>
<reference evidence="1" key="2">
    <citation type="submission" date="2019-07" db="EMBL/GenBank/DDBJ databases">
        <authorList>
            <person name="Yang Y."/>
            <person name="Bocs S."/>
            <person name="Baudouin L."/>
        </authorList>
    </citation>
    <scope>NUCLEOTIDE SEQUENCE</scope>
    <source>
        <tissue evidence="1">Spear leaf of Hainan Tall coconut</tissue>
    </source>
</reference>
<dbReference type="GO" id="GO:0022625">
    <property type="term" value="C:cytosolic large ribosomal subunit"/>
    <property type="evidence" value="ECO:0007669"/>
    <property type="project" value="TreeGrafter"/>
</dbReference>
<dbReference type="EMBL" id="CM017882">
    <property type="protein sequence ID" value="KAG1364491.1"/>
    <property type="molecule type" value="Genomic_DNA"/>
</dbReference>
<gene>
    <name evidence="1" type="ORF">COCNU_11G013180</name>
</gene>
<dbReference type="Proteomes" id="UP000797356">
    <property type="component" value="Chromosome 11"/>
</dbReference>
<dbReference type="GO" id="GO:0003735">
    <property type="term" value="F:structural constituent of ribosome"/>
    <property type="evidence" value="ECO:0007669"/>
    <property type="project" value="TreeGrafter"/>
</dbReference>
<evidence type="ECO:0000313" key="2">
    <source>
        <dbReference type="Proteomes" id="UP000797356"/>
    </source>
</evidence>
<dbReference type="OrthoDB" id="28644at2759"/>
<protein>
    <submittedName>
        <fullName evidence="1">Uncharacterized protein</fullName>
    </submittedName>
</protein>
<proteinExistence type="predicted"/>
<dbReference type="GO" id="GO:0000463">
    <property type="term" value="P:maturation of LSU-rRNA from tricistronic rRNA transcript (SSU-rRNA, 5.8S rRNA, LSU-rRNA)"/>
    <property type="evidence" value="ECO:0007669"/>
    <property type="project" value="TreeGrafter"/>
</dbReference>
<reference evidence="1" key="1">
    <citation type="journal article" date="2017" name="Gigascience">
        <title>The genome draft of coconut (Cocos nucifera).</title>
        <authorList>
            <person name="Xiao Y."/>
            <person name="Xu P."/>
            <person name="Fan H."/>
            <person name="Baudouin L."/>
            <person name="Xia W."/>
            <person name="Bocs S."/>
            <person name="Xu J."/>
            <person name="Li Q."/>
            <person name="Guo A."/>
            <person name="Zhou L."/>
            <person name="Li J."/>
            <person name="Wu Y."/>
            <person name="Ma Z."/>
            <person name="Armero A."/>
            <person name="Issali A.E."/>
            <person name="Liu N."/>
            <person name="Peng M."/>
            <person name="Yang Y."/>
        </authorList>
    </citation>
    <scope>NUCLEOTIDE SEQUENCE</scope>
    <source>
        <tissue evidence="1">Spear leaf of Hainan Tall coconut</tissue>
    </source>
</reference>
<dbReference type="PANTHER" id="PTHR11524">
    <property type="entry name" value="60S RIBOSOMAL PROTEIN L7"/>
    <property type="match status" value="1"/>
</dbReference>
<organism evidence="1 2">
    <name type="scientific">Cocos nucifera</name>
    <name type="common">Coconut palm</name>
    <dbReference type="NCBI Taxonomy" id="13894"/>
    <lineage>
        <taxon>Eukaryota</taxon>
        <taxon>Viridiplantae</taxon>
        <taxon>Streptophyta</taxon>
        <taxon>Embryophyta</taxon>
        <taxon>Tracheophyta</taxon>
        <taxon>Spermatophyta</taxon>
        <taxon>Magnoliopsida</taxon>
        <taxon>Liliopsida</taxon>
        <taxon>Arecaceae</taxon>
        <taxon>Arecoideae</taxon>
        <taxon>Cocoseae</taxon>
        <taxon>Attaleinae</taxon>
        <taxon>Cocos</taxon>
    </lineage>
</organism>